<evidence type="ECO:0000313" key="1">
    <source>
        <dbReference type="EMBL" id="AWW00529.1"/>
    </source>
</evidence>
<sequence>MKSEPMKMINKLDVLAEMSIAEVEGKFNILFPFLNIEFFRNGESIEGNYRWKSLKDYGRKKVQEKFSIEPEMTVREMEKMFWEKMGLQVAVYRKVGKSVLETSFTSGWTLEHQNRKGSELQRAFASGH</sequence>
<dbReference type="KEGG" id="als:DJ013_21020"/>
<keyword evidence="2" id="KW-1185">Reference proteome</keyword>
<dbReference type="AlphaFoldDB" id="A0A2Z4GHV0"/>
<gene>
    <name evidence="1" type="ORF">DJ013_21020</name>
</gene>
<dbReference type="Proteomes" id="UP000249873">
    <property type="component" value="Chromosome"/>
</dbReference>
<protein>
    <submittedName>
        <fullName evidence="1">Uncharacterized protein</fullName>
    </submittedName>
</protein>
<organism evidence="1 2">
    <name type="scientific">Arcticibacterium luteifluviistationis</name>
    <dbReference type="NCBI Taxonomy" id="1784714"/>
    <lineage>
        <taxon>Bacteria</taxon>
        <taxon>Pseudomonadati</taxon>
        <taxon>Bacteroidota</taxon>
        <taxon>Cytophagia</taxon>
        <taxon>Cytophagales</taxon>
        <taxon>Leadbetterellaceae</taxon>
        <taxon>Arcticibacterium</taxon>
    </lineage>
</organism>
<dbReference type="OrthoDB" id="959050at2"/>
<evidence type="ECO:0000313" key="2">
    <source>
        <dbReference type="Proteomes" id="UP000249873"/>
    </source>
</evidence>
<name>A0A2Z4GHV0_9BACT</name>
<dbReference type="EMBL" id="CP029480">
    <property type="protein sequence ID" value="AWW00529.1"/>
    <property type="molecule type" value="Genomic_DNA"/>
</dbReference>
<reference evidence="1 2" key="1">
    <citation type="submission" date="2018-05" db="EMBL/GenBank/DDBJ databases">
        <title>Complete genome sequence of Arcticibacterium luteifluviistationis SM1504T, a cytophagaceae bacterium isolated from Arctic surface seawater.</title>
        <authorList>
            <person name="Li Y."/>
            <person name="Qin Q.-L."/>
        </authorList>
    </citation>
    <scope>NUCLEOTIDE SEQUENCE [LARGE SCALE GENOMIC DNA]</scope>
    <source>
        <strain evidence="1 2">SM1504</strain>
    </source>
</reference>
<proteinExistence type="predicted"/>
<accession>A0A2Z4GHV0</accession>